<dbReference type="SFLD" id="SFLDG00002">
    <property type="entry name" value="C1.7:_P-type_atpase_like"/>
    <property type="match status" value="1"/>
</dbReference>
<dbReference type="SUPFAM" id="SSF81665">
    <property type="entry name" value="Calcium ATPase, transmembrane domain M"/>
    <property type="match status" value="1"/>
</dbReference>
<evidence type="ECO:0000256" key="12">
    <source>
        <dbReference type="RuleBase" id="RU362081"/>
    </source>
</evidence>
<dbReference type="InterPro" id="IPR051949">
    <property type="entry name" value="Cation_Transport_ATPase"/>
</dbReference>
<dbReference type="Gene3D" id="3.40.1110.10">
    <property type="entry name" value="Calcium-transporting ATPase, cytoplasmic domain N"/>
    <property type="match status" value="1"/>
</dbReference>
<dbReference type="InterPro" id="IPR008250">
    <property type="entry name" value="ATPase_P-typ_transduc_dom_A_sf"/>
</dbReference>
<keyword evidence="14" id="KW-0378">Hydrolase</keyword>
<dbReference type="EC" id="3.6.3.3" evidence="14"/>
<dbReference type="SFLD" id="SFLDS00003">
    <property type="entry name" value="Haloacid_Dehalogenase"/>
    <property type="match status" value="1"/>
</dbReference>
<feature type="transmembrane region" description="Helical" evidence="12">
    <location>
        <begin position="99"/>
        <end position="129"/>
    </location>
</feature>
<dbReference type="InterPro" id="IPR023298">
    <property type="entry name" value="ATPase_P-typ_TM_dom_sf"/>
</dbReference>
<dbReference type="GO" id="GO:0016887">
    <property type="term" value="F:ATP hydrolysis activity"/>
    <property type="evidence" value="ECO:0007669"/>
    <property type="project" value="InterPro"/>
</dbReference>
<dbReference type="PRINTS" id="PR00119">
    <property type="entry name" value="CATATPASE"/>
</dbReference>
<dbReference type="FunFam" id="2.70.150.10:FF:000002">
    <property type="entry name" value="Copper-transporting ATPase 1, putative"/>
    <property type="match status" value="1"/>
</dbReference>
<dbReference type="InterPro" id="IPR001757">
    <property type="entry name" value="P_typ_ATPase"/>
</dbReference>
<feature type="transmembrane region" description="Helical" evidence="12">
    <location>
        <begin position="267"/>
        <end position="287"/>
    </location>
</feature>
<dbReference type="SFLD" id="SFLDF00027">
    <property type="entry name" value="p-type_atpase"/>
    <property type="match status" value="1"/>
</dbReference>
<dbReference type="PRINTS" id="PR00120">
    <property type="entry name" value="HATPASE"/>
</dbReference>
<dbReference type="GO" id="GO:0005886">
    <property type="term" value="C:plasma membrane"/>
    <property type="evidence" value="ECO:0007669"/>
    <property type="project" value="UniProtKB-SubCell"/>
</dbReference>
<dbReference type="PROSITE" id="PS00154">
    <property type="entry name" value="ATPASE_E1_E2"/>
    <property type="match status" value="1"/>
</dbReference>
<feature type="transmembrane region" description="Helical" evidence="12">
    <location>
        <begin position="38"/>
        <end position="54"/>
    </location>
</feature>
<organism evidence="14 15">
    <name type="scientific">Enterococcus casseliflavus ATCC 12755</name>
    <dbReference type="NCBI Taxonomy" id="888066"/>
    <lineage>
        <taxon>Bacteria</taxon>
        <taxon>Bacillati</taxon>
        <taxon>Bacillota</taxon>
        <taxon>Bacilli</taxon>
        <taxon>Lactobacillales</taxon>
        <taxon>Enterococcaceae</taxon>
        <taxon>Enterococcus</taxon>
    </lineage>
</organism>
<dbReference type="PANTHER" id="PTHR43079:SF1">
    <property type="entry name" value="CADMIUM_ZINC-TRANSPORTING ATPASE HMA1, CHLOROPLASTIC-RELATED"/>
    <property type="match status" value="1"/>
</dbReference>
<dbReference type="Pfam" id="PF00122">
    <property type="entry name" value="E1-E2_ATPase"/>
    <property type="match status" value="1"/>
</dbReference>
<dbReference type="NCBIfam" id="TIGR01525">
    <property type="entry name" value="ATPase-IB_hvy"/>
    <property type="match status" value="1"/>
</dbReference>
<dbReference type="GO" id="GO:0046872">
    <property type="term" value="F:metal ion binding"/>
    <property type="evidence" value="ECO:0007669"/>
    <property type="project" value="UniProtKB-KW"/>
</dbReference>
<evidence type="ECO:0000256" key="7">
    <source>
        <dbReference type="ARBA" id="ARBA00022842"/>
    </source>
</evidence>
<reference evidence="14 15" key="1">
    <citation type="submission" date="2011-01" db="EMBL/GenBank/DDBJ databases">
        <authorList>
            <person name="Muzny D."/>
            <person name="Qin X."/>
            <person name="Deng J."/>
            <person name="Jiang H."/>
            <person name="Liu Y."/>
            <person name="Qu J."/>
            <person name="Song X.-Z."/>
            <person name="Zhang L."/>
            <person name="Thornton R."/>
            <person name="Coyle M."/>
            <person name="Francisco L."/>
            <person name="Jackson L."/>
            <person name="Javaid M."/>
            <person name="Korchina V."/>
            <person name="Kovar C."/>
            <person name="Mata R."/>
            <person name="Mathew T."/>
            <person name="Ngo R."/>
            <person name="Nguyen L."/>
            <person name="Nguyen N."/>
            <person name="Okwuonu G."/>
            <person name="Ongeri F."/>
            <person name="Pham C."/>
            <person name="Simmons D."/>
            <person name="Wilczek-Boney K."/>
            <person name="Hale W."/>
            <person name="Jakkamsetti A."/>
            <person name="Pham P."/>
            <person name="Ruth R."/>
            <person name="San Lucas F."/>
            <person name="Warren J."/>
            <person name="Zhang J."/>
            <person name="Zhao Z."/>
            <person name="Zhou C."/>
            <person name="Zhu D."/>
            <person name="Lee S."/>
            <person name="Bess C."/>
            <person name="Blankenburg K."/>
            <person name="Forbes L."/>
            <person name="Fu Q."/>
            <person name="Gubbala S."/>
            <person name="Hirani K."/>
            <person name="Jayaseelan J.C."/>
            <person name="Lara F."/>
            <person name="Munidasa M."/>
            <person name="Palculict T."/>
            <person name="Patil S."/>
            <person name="Pu L.-L."/>
            <person name="Saada N."/>
            <person name="Tang L."/>
            <person name="Weissenberger G."/>
            <person name="Zhu Y."/>
            <person name="Hemphill L."/>
            <person name="Shang Y."/>
            <person name="Youmans B."/>
            <person name="Ayvaz T."/>
            <person name="Ross M."/>
            <person name="Santibanez J."/>
            <person name="Aqrawi P."/>
            <person name="Gross S."/>
            <person name="Joshi V."/>
            <person name="Fowler G."/>
            <person name="Nazareth L."/>
            <person name="Reid J."/>
            <person name="Worley K."/>
            <person name="Petrosino J."/>
            <person name="Highlander S."/>
            <person name="Gibbs R."/>
        </authorList>
    </citation>
    <scope>NUCLEOTIDE SEQUENCE [LARGE SCALE GENOMIC DNA]</scope>
    <source>
        <strain evidence="14 15">ATCC 12755</strain>
    </source>
</reference>
<keyword evidence="12" id="KW-1003">Cell membrane</keyword>
<evidence type="ECO:0000256" key="8">
    <source>
        <dbReference type="ARBA" id="ARBA00022967"/>
    </source>
</evidence>
<evidence type="ECO:0000256" key="5">
    <source>
        <dbReference type="ARBA" id="ARBA00022741"/>
    </source>
</evidence>
<evidence type="ECO:0000256" key="3">
    <source>
        <dbReference type="ARBA" id="ARBA00022692"/>
    </source>
</evidence>
<keyword evidence="3 12" id="KW-0812">Transmembrane</keyword>
<dbReference type="InterPro" id="IPR018303">
    <property type="entry name" value="ATPase_P-typ_P_site"/>
</dbReference>
<keyword evidence="6 12" id="KW-0067">ATP-binding</keyword>
<keyword evidence="10" id="KW-0406">Ion transport</keyword>
<dbReference type="Proteomes" id="UP000004835">
    <property type="component" value="Unassembled WGS sequence"/>
</dbReference>
<evidence type="ECO:0000256" key="4">
    <source>
        <dbReference type="ARBA" id="ARBA00022723"/>
    </source>
</evidence>
<dbReference type="PROSITE" id="PS01229">
    <property type="entry name" value="COF_2"/>
    <property type="match status" value="1"/>
</dbReference>
<accession>F0EM47</accession>
<comment type="subcellular location">
    <subcellularLocation>
        <location evidence="1">Cell membrane</location>
        <topology evidence="1">Multi-pass membrane protein</topology>
    </subcellularLocation>
</comment>
<keyword evidence="9 12" id="KW-1133">Transmembrane helix</keyword>
<dbReference type="InterPro" id="IPR023214">
    <property type="entry name" value="HAD_sf"/>
</dbReference>
<evidence type="ECO:0000256" key="1">
    <source>
        <dbReference type="ARBA" id="ARBA00004651"/>
    </source>
</evidence>
<feature type="transmembrane region" description="Helical" evidence="12">
    <location>
        <begin position="626"/>
        <end position="648"/>
    </location>
</feature>
<keyword evidence="4 12" id="KW-0479">Metal-binding</keyword>
<proteinExistence type="inferred from homology"/>
<name>F0EM47_ENTCA</name>
<evidence type="ECO:0000256" key="6">
    <source>
        <dbReference type="ARBA" id="ARBA00022840"/>
    </source>
</evidence>
<feature type="transmembrane region" description="Helical" evidence="12">
    <location>
        <begin position="299"/>
        <end position="322"/>
    </location>
</feature>
<dbReference type="SUPFAM" id="SSF56784">
    <property type="entry name" value="HAD-like"/>
    <property type="match status" value="1"/>
</dbReference>
<keyword evidence="8" id="KW-1278">Translocase</keyword>
<evidence type="ECO:0000313" key="15">
    <source>
        <dbReference type="Proteomes" id="UP000004835"/>
    </source>
</evidence>
<evidence type="ECO:0000256" key="2">
    <source>
        <dbReference type="ARBA" id="ARBA00006024"/>
    </source>
</evidence>
<evidence type="ECO:0000313" key="14">
    <source>
        <dbReference type="EMBL" id="EGC68810.1"/>
    </source>
</evidence>
<dbReference type="InterPro" id="IPR036412">
    <property type="entry name" value="HAD-like_sf"/>
</dbReference>
<dbReference type="InterPro" id="IPR027256">
    <property type="entry name" value="P-typ_ATPase_IB"/>
</dbReference>
<evidence type="ECO:0000256" key="9">
    <source>
        <dbReference type="ARBA" id="ARBA00022989"/>
    </source>
</evidence>
<protein>
    <submittedName>
        <fullName evidence="14">Cadmium-exporting ATPase</fullName>
        <ecNumber evidence="14">3.6.3.3</ecNumber>
    </submittedName>
</protein>
<dbReference type="Pfam" id="PF00702">
    <property type="entry name" value="Hydrolase"/>
    <property type="match status" value="1"/>
</dbReference>
<dbReference type="GO" id="GO:0005524">
    <property type="term" value="F:ATP binding"/>
    <property type="evidence" value="ECO:0007669"/>
    <property type="project" value="UniProtKB-UniRule"/>
</dbReference>
<keyword evidence="7" id="KW-0460">Magnesium</keyword>
<evidence type="ECO:0000256" key="10">
    <source>
        <dbReference type="ARBA" id="ARBA00023065"/>
    </source>
</evidence>
<dbReference type="InterPro" id="IPR023299">
    <property type="entry name" value="ATPase_P-typ_cyto_dom_N"/>
</dbReference>
<dbReference type="InterPro" id="IPR059000">
    <property type="entry name" value="ATPase_P-type_domA"/>
</dbReference>
<feature type="domain" description="P-type ATPase A" evidence="13">
    <location>
        <begin position="147"/>
        <end position="248"/>
    </location>
</feature>
<dbReference type="Gene3D" id="2.70.150.10">
    <property type="entry name" value="Calcium-transporting ATPase, cytoplasmic transduction domain A"/>
    <property type="match status" value="1"/>
</dbReference>
<dbReference type="NCBIfam" id="TIGR01494">
    <property type="entry name" value="ATPase_P-type"/>
    <property type="match status" value="1"/>
</dbReference>
<sequence length="654" mass="71069">MIDGLEEVLLMAEHTCQHDHTKTEGHSHTHDHGTLPRNIYFVGLLLFILALFVPNQWVKDGFYFAAVLLAGYHISWEGIEDTIKSTRANRRFTPNVHLLMLLAAIGSMVIGNFNEAALLILIFAGAHFLEEYAEGQSRREITNLLKLNPTEARLMGPDGKTKKIAASEIKKGDILQVLPGDQLATDGVILSGTSAINEASINGESIPREKTTGDEVYGSTINGNGTFLMEVTKDSSETVFAKILSVVEAAQSNQSPTETRIKKIEPIYVTVVFIAVPLFILTAPFLFGWDWYTSFYRGIVMMIAASPCALAASAVPASLSAISNLAKKGILFKGSNYLTNFAQIKAVAFDKTGTLTVGKPTVTEAVFADTIDRAEAAAVIVSMEKQANHPLADAIVTYFEKTEKIREIEQLTVTNEIGSGLGAVAGTKTYRLGKRTENTHLTGLMEQQYRQLEAQGKTMVVFSINEEVTAIIALMDEPNEQAASVIHYLKNEGIHTVMITGDSASAGEAIGQRLKVDQVAANVLPENKAEAVRALQEAYGQTAMVGDGINDAPALVQADIGFAMGEGSDVAIEVGDAVIMKNDLSRFAYAYRLAKKMDRIIWQNIFFSMFIVALLVGLNLFGMMNIGLGVFAHEGSTLIVLFNGLRLLRKLPEA</sequence>
<dbReference type="AlphaFoldDB" id="F0EM47"/>
<comment type="caution">
    <text evidence="14">The sequence shown here is derived from an EMBL/GenBank/DDBJ whole genome shotgun (WGS) entry which is preliminary data.</text>
</comment>
<keyword evidence="11 12" id="KW-0472">Membrane</keyword>
<keyword evidence="10" id="KW-0813">Transport</keyword>
<keyword evidence="5 12" id="KW-0547">Nucleotide-binding</keyword>
<evidence type="ECO:0000256" key="11">
    <source>
        <dbReference type="ARBA" id="ARBA00023136"/>
    </source>
</evidence>
<dbReference type="InterPro" id="IPR044492">
    <property type="entry name" value="P_typ_ATPase_HD_dom"/>
</dbReference>
<dbReference type="EMBL" id="AEWT01000025">
    <property type="protein sequence ID" value="EGC68810.1"/>
    <property type="molecule type" value="Genomic_DNA"/>
</dbReference>
<dbReference type="HOGENOM" id="CLU_001771_6_3_9"/>
<dbReference type="SUPFAM" id="SSF81653">
    <property type="entry name" value="Calcium ATPase, transduction domain A"/>
    <property type="match status" value="1"/>
</dbReference>
<evidence type="ECO:0000259" key="13">
    <source>
        <dbReference type="Pfam" id="PF00122"/>
    </source>
</evidence>
<dbReference type="GO" id="GO:0019829">
    <property type="term" value="F:ATPase-coupled monoatomic cation transmembrane transporter activity"/>
    <property type="evidence" value="ECO:0007669"/>
    <property type="project" value="InterPro"/>
</dbReference>
<feature type="transmembrane region" description="Helical" evidence="12">
    <location>
        <begin position="600"/>
        <end position="620"/>
    </location>
</feature>
<comment type="similarity">
    <text evidence="2 12">Belongs to the cation transport ATPase (P-type) (TC 3.A.3) family. Type IB subfamily.</text>
</comment>
<gene>
    <name evidence="14" type="primary">cadA</name>
    <name evidence="14" type="ORF">HMPREF9087_2489</name>
</gene>
<dbReference type="Gene3D" id="3.40.50.1000">
    <property type="entry name" value="HAD superfamily/HAD-like"/>
    <property type="match status" value="1"/>
</dbReference>
<dbReference type="PANTHER" id="PTHR43079">
    <property type="entry name" value="PROBABLE CADMIUM/ZINC-TRANSPORTING ATPASE HMA1"/>
    <property type="match status" value="1"/>
</dbReference>
<dbReference type="CDD" id="cd07551">
    <property type="entry name" value="P-type_ATPase_HM_ZosA_PfeT-like"/>
    <property type="match status" value="1"/>
</dbReference>